<dbReference type="eggNOG" id="ENOG502RWDV">
    <property type="taxonomic scope" value="Eukaryota"/>
</dbReference>
<evidence type="ECO:0000313" key="7">
    <source>
        <dbReference type="EMBL" id="EMG47081.1"/>
    </source>
</evidence>
<name>M3IL51_CANMX</name>
<proteinExistence type="predicted"/>
<dbReference type="STRING" id="1245528.M3IL51"/>
<dbReference type="GO" id="GO:0000329">
    <property type="term" value="C:fungal-type vacuole membrane"/>
    <property type="evidence" value="ECO:0007669"/>
    <property type="project" value="TreeGrafter"/>
</dbReference>
<keyword evidence="3 5" id="KW-1133">Transmembrane helix</keyword>
<accession>M3IL51</accession>
<dbReference type="HOGENOM" id="CLU_012596_0_1_1"/>
<dbReference type="Pfam" id="PF06813">
    <property type="entry name" value="Nodulin-like"/>
    <property type="match status" value="1"/>
</dbReference>
<evidence type="ECO:0000256" key="1">
    <source>
        <dbReference type="ARBA" id="ARBA00004141"/>
    </source>
</evidence>
<evidence type="ECO:0000259" key="6">
    <source>
        <dbReference type="Pfam" id="PF06813"/>
    </source>
</evidence>
<evidence type="ECO:0000256" key="2">
    <source>
        <dbReference type="ARBA" id="ARBA00022692"/>
    </source>
</evidence>
<dbReference type="AlphaFoldDB" id="M3IL51"/>
<feature type="transmembrane region" description="Helical" evidence="5">
    <location>
        <begin position="7"/>
        <end position="27"/>
    </location>
</feature>
<comment type="subcellular location">
    <subcellularLocation>
        <location evidence="1">Membrane</location>
        <topology evidence="1">Multi-pass membrane protein</topology>
    </subcellularLocation>
</comment>
<dbReference type="InterPro" id="IPR036259">
    <property type="entry name" value="MFS_trans_sf"/>
</dbReference>
<evidence type="ECO:0000256" key="4">
    <source>
        <dbReference type="ARBA" id="ARBA00023136"/>
    </source>
</evidence>
<feature type="domain" description="Nodulin-like" evidence="6">
    <location>
        <begin position="9"/>
        <end position="190"/>
    </location>
</feature>
<comment type="caution">
    <text evidence="7">The sequence shown here is derived from an EMBL/GenBank/DDBJ whole genome shotgun (WGS) entry which is preliminary data.</text>
</comment>
<evidence type="ECO:0000256" key="3">
    <source>
        <dbReference type="ARBA" id="ARBA00022989"/>
    </source>
</evidence>
<keyword evidence="2 5" id="KW-0812">Transmembrane</keyword>
<dbReference type="OrthoDB" id="410267at2759"/>
<feature type="transmembrane region" description="Helical" evidence="5">
    <location>
        <begin position="313"/>
        <end position="333"/>
    </location>
</feature>
<dbReference type="SUPFAM" id="SSF103473">
    <property type="entry name" value="MFS general substrate transporter"/>
    <property type="match status" value="1"/>
</dbReference>
<dbReference type="OMA" id="FYGFTFC"/>
<gene>
    <name evidence="7" type="ORF">G210_2656</name>
</gene>
<keyword evidence="4 5" id="KW-0472">Membrane</keyword>
<feature type="transmembrane region" description="Helical" evidence="5">
    <location>
        <begin position="229"/>
        <end position="248"/>
    </location>
</feature>
<keyword evidence="8" id="KW-1185">Reference proteome</keyword>
<organism evidence="7 8">
    <name type="scientific">Candida maltosa (strain Xu316)</name>
    <name type="common">Yeast</name>
    <dbReference type="NCBI Taxonomy" id="1245528"/>
    <lineage>
        <taxon>Eukaryota</taxon>
        <taxon>Fungi</taxon>
        <taxon>Dikarya</taxon>
        <taxon>Ascomycota</taxon>
        <taxon>Saccharomycotina</taxon>
        <taxon>Pichiomycetes</taxon>
        <taxon>Debaryomycetaceae</taxon>
        <taxon>Candida/Lodderomyces clade</taxon>
        <taxon>Candida</taxon>
    </lineage>
</organism>
<feature type="transmembrane region" description="Helical" evidence="5">
    <location>
        <begin position="372"/>
        <end position="389"/>
    </location>
</feature>
<dbReference type="PANTHER" id="PTHR21576:SF158">
    <property type="entry name" value="RIBOSOMAL RNA-PROCESSING PROTEIN 12-LIKE CONSERVED DOMAIN-CONTAINING PROTEIN"/>
    <property type="match status" value="1"/>
</dbReference>
<feature type="transmembrane region" description="Helical" evidence="5">
    <location>
        <begin position="423"/>
        <end position="443"/>
    </location>
</feature>
<feature type="transmembrane region" description="Helical" evidence="5">
    <location>
        <begin position="47"/>
        <end position="67"/>
    </location>
</feature>
<dbReference type="PANTHER" id="PTHR21576">
    <property type="entry name" value="UNCHARACTERIZED NODULIN-LIKE PROTEIN"/>
    <property type="match status" value="1"/>
</dbReference>
<dbReference type="Gene3D" id="1.20.1250.20">
    <property type="entry name" value="MFS general substrate transporter like domains"/>
    <property type="match status" value="1"/>
</dbReference>
<feature type="transmembrane region" description="Helical" evidence="5">
    <location>
        <begin position="74"/>
        <end position="90"/>
    </location>
</feature>
<evidence type="ECO:0000313" key="8">
    <source>
        <dbReference type="Proteomes" id="UP000011777"/>
    </source>
</evidence>
<dbReference type="EMBL" id="AOGT01001733">
    <property type="protein sequence ID" value="EMG47081.1"/>
    <property type="molecule type" value="Genomic_DNA"/>
</dbReference>
<dbReference type="InterPro" id="IPR010658">
    <property type="entry name" value="Nodulin-like"/>
</dbReference>
<sequence length="470" mass="50839">MSRNFHRVLLLFSCTFIGLINGTLYLYSSYSPQLASNLNYSVSESSIIALSGSLGLAIAGPIAGIIVDKKGYTSALLIGGLSIIFAYIGLKNQFDNKWSSVEFSSVCLFLVGSGSTFVNSACLKCSAVSFPSIRATAASLSLALYGLSAMFYSVIASVFYPGDTSGFFGFLVLSIILIFLTCFPSIYLADCEHKLKNASNFPKPKASTPVPQGSASSDSTLALFMDYRFWLLFIITGALASLGQMYIYSVGYIVKAILSKATTAKSDFDALSILIQQEQQYQVGLLSIANCFGRLSAGIFGDIVTQSFHKPKTLLLFIPALGMTTCQVLAYGITGCSELQVNSFLTGYFYGFTFCIMPIITGDVFGMPRFSFNWGVIAMSPIPLSYYFTKLFGKVYDLNSVVNRTISGDSLVCTLGNKCYNSIFHITLGVSIVATIIVLVLNAGDLVCRRRKITSLPLASPSNLFNEKVN</sequence>
<reference evidence="7 8" key="1">
    <citation type="submission" date="2013-02" db="EMBL/GenBank/DDBJ databases">
        <title>Genome sequence of Candida maltosa Xu316, a potential industrial strain for xylitol and ethanol production.</title>
        <authorList>
            <person name="Yu J."/>
            <person name="Wang Q."/>
            <person name="Geng X."/>
            <person name="Bao W."/>
            <person name="He P."/>
            <person name="Cai J."/>
        </authorList>
    </citation>
    <scope>NUCLEOTIDE SEQUENCE [LARGE SCALE GENOMIC DNA]</scope>
    <source>
        <strain evidence="8">Xu316</strain>
    </source>
</reference>
<feature type="transmembrane region" description="Helical" evidence="5">
    <location>
        <begin position="345"/>
        <end position="365"/>
    </location>
</feature>
<feature type="transmembrane region" description="Helical" evidence="5">
    <location>
        <begin position="166"/>
        <end position="189"/>
    </location>
</feature>
<protein>
    <submittedName>
        <fullName evidence="7">Putative transmembrane protein</fullName>
    </submittedName>
</protein>
<dbReference type="Proteomes" id="UP000011777">
    <property type="component" value="Unassembled WGS sequence"/>
</dbReference>
<feature type="transmembrane region" description="Helical" evidence="5">
    <location>
        <begin position="135"/>
        <end position="160"/>
    </location>
</feature>
<evidence type="ECO:0000256" key="5">
    <source>
        <dbReference type="SAM" id="Phobius"/>
    </source>
</evidence>